<comment type="caution">
    <text evidence="1">The sequence shown here is derived from an EMBL/GenBank/DDBJ whole genome shotgun (WGS) entry which is preliminary data.</text>
</comment>
<protein>
    <submittedName>
        <fullName evidence="1">Arsenical resistance operon trans-acting repressor ArsD</fullName>
    </submittedName>
</protein>
<organism evidence="1 2">
    <name type="scientific">Sinobaca qinghaiensis</name>
    <dbReference type="NCBI Taxonomy" id="342944"/>
    <lineage>
        <taxon>Bacteria</taxon>
        <taxon>Bacillati</taxon>
        <taxon>Bacillota</taxon>
        <taxon>Bacilli</taxon>
        <taxon>Bacillales</taxon>
        <taxon>Sporolactobacillaceae</taxon>
        <taxon>Sinobaca</taxon>
    </lineage>
</organism>
<dbReference type="RefSeq" id="WP_120193122.1">
    <property type="nucleotide sequence ID" value="NZ_RAPK01000008.1"/>
</dbReference>
<dbReference type="GO" id="GO:0046685">
    <property type="term" value="P:response to arsenic-containing substance"/>
    <property type="evidence" value="ECO:0007669"/>
    <property type="project" value="InterPro"/>
</dbReference>
<evidence type="ECO:0000313" key="2">
    <source>
        <dbReference type="Proteomes" id="UP000285120"/>
    </source>
</evidence>
<dbReference type="EMBL" id="RAPK01000008">
    <property type="protein sequence ID" value="RKD73637.1"/>
    <property type="molecule type" value="Genomic_DNA"/>
</dbReference>
<sequence length="118" mass="13197">MTSIKMYDPSMCCSTGVCGPTTDPELTRVATALYMLQDKAEIERYNLSAEPQAFIENKDVQQILQKEGVDALPLTFVGNECRLKGRYPSNAELAEWTDTVPEALKEKKSGFTIDLMQK</sequence>
<dbReference type="InterPro" id="IPR010712">
    <property type="entry name" value="Arsenical-R_ArsD"/>
</dbReference>
<dbReference type="Pfam" id="PF06953">
    <property type="entry name" value="ArsD"/>
    <property type="match status" value="1"/>
</dbReference>
<dbReference type="Proteomes" id="UP000285120">
    <property type="component" value="Unassembled WGS sequence"/>
</dbReference>
<dbReference type="Gene3D" id="3.40.30.10">
    <property type="entry name" value="Glutaredoxin"/>
    <property type="match status" value="1"/>
</dbReference>
<reference evidence="1 2" key="1">
    <citation type="submission" date="2018-09" db="EMBL/GenBank/DDBJ databases">
        <title>Genomic Encyclopedia of Archaeal and Bacterial Type Strains, Phase II (KMG-II): from individual species to whole genera.</title>
        <authorList>
            <person name="Goeker M."/>
        </authorList>
    </citation>
    <scope>NUCLEOTIDE SEQUENCE [LARGE SCALE GENOMIC DNA]</scope>
    <source>
        <strain evidence="1 2">DSM 17008</strain>
    </source>
</reference>
<dbReference type="OrthoDB" id="9801358at2"/>
<name>A0A419V535_9BACL</name>
<keyword evidence="2" id="KW-1185">Reference proteome</keyword>
<accession>A0A419V535</accession>
<dbReference type="AlphaFoldDB" id="A0A419V535"/>
<dbReference type="GO" id="GO:0045892">
    <property type="term" value="P:negative regulation of DNA-templated transcription"/>
    <property type="evidence" value="ECO:0007669"/>
    <property type="project" value="InterPro"/>
</dbReference>
<proteinExistence type="predicted"/>
<dbReference type="NCBIfam" id="NF033727">
    <property type="entry name" value="chaperon_ArsD"/>
    <property type="match status" value="1"/>
</dbReference>
<gene>
    <name evidence="1" type="ORF">ATL39_1939</name>
</gene>
<evidence type="ECO:0000313" key="1">
    <source>
        <dbReference type="EMBL" id="RKD73637.1"/>
    </source>
</evidence>
<dbReference type="GO" id="GO:0003677">
    <property type="term" value="F:DNA binding"/>
    <property type="evidence" value="ECO:0007669"/>
    <property type="project" value="InterPro"/>
</dbReference>